<dbReference type="Pfam" id="PF11175">
    <property type="entry name" value="DUF2961"/>
    <property type="match status" value="1"/>
</dbReference>
<evidence type="ECO:0000313" key="1">
    <source>
        <dbReference type="EMBL" id="CAB3983830.1"/>
    </source>
</evidence>
<comment type="caution">
    <text evidence="1">The sequence shown here is derived from an EMBL/GenBank/DDBJ whole genome shotgun (WGS) entry which is preliminary data.</text>
</comment>
<gene>
    <name evidence="1" type="ORF">PACLA_8A071919</name>
</gene>
<name>A0A7D9DFA6_PARCT</name>
<dbReference type="Proteomes" id="UP001152795">
    <property type="component" value="Unassembled WGS sequence"/>
</dbReference>
<evidence type="ECO:0000313" key="2">
    <source>
        <dbReference type="Proteomes" id="UP001152795"/>
    </source>
</evidence>
<dbReference type="Gene3D" id="2.60.120.1390">
    <property type="match status" value="2"/>
</dbReference>
<reference evidence="1" key="1">
    <citation type="submission" date="2020-04" db="EMBL/GenBank/DDBJ databases">
        <authorList>
            <person name="Alioto T."/>
            <person name="Alioto T."/>
            <person name="Gomez Garrido J."/>
        </authorList>
    </citation>
    <scope>NUCLEOTIDE SEQUENCE</scope>
    <source>
        <strain evidence="1">A484AB</strain>
    </source>
</reference>
<dbReference type="OrthoDB" id="9970989at2759"/>
<protein>
    <submittedName>
        <fullName evidence="1">Uncharacterized protein</fullName>
    </submittedName>
</protein>
<sequence length="353" mass="39997">MAFAHWLAIFIVGLLPTLCSATVKLDGQGQSFSSVIKQFEYSTRGNELTLFEKKSVDEPGYVTEQWFTGGPFDQYARIRIYIDGENEASLDFNVSMSSAVDAAADRNTPWSTRLFGRLANNGGFFNTFRIPFSFHIRITLTNTHSTGALWYIVRGLVGVKLAVGSFELPNKTRLRVYKQDKVIAPFDFVTLSKTSNKSGMLFLVTFDIHSATATFMEGCVRAKIDNSDEITFLSSGMEDFFLSAFYFNDNSYEGFQSGLTYKVEDASGYGYTHVVAYKFFLDDPILFRHSFQLIWRNNEVLGGEKGCPDRFPAYLKGEGKYTDTFPGKKRSWSNSNPAPNEAYIQSYVWVYEW</sequence>
<organism evidence="1 2">
    <name type="scientific">Paramuricea clavata</name>
    <name type="common">Red gorgonian</name>
    <name type="synonym">Violescent sea-whip</name>
    <dbReference type="NCBI Taxonomy" id="317549"/>
    <lineage>
        <taxon>Eukaryota</taxon>
        <taxon>Metazoa</taxon>
        <taxon>Cnidaria</taxon>
        <taxon>Anthozoa</taxon>
        <taxon>Octocorallia</taxon>
        <taxon>Malacalcyonacea</taxon>
        <taxon>Plexauridae</taxon>
        <taxon>Paramuricea</taxon>
    </lineage>
</organism>
<dbReference type="InterPro" id="IPR021345">
    <property type="entry name" value="DUF2961"/>
</dbReference>
<keyword evidence="2" id="KW-1185">Reference proteome</keyword>
<accession>A0A7D9DFA6</accession>
<dbReference type="EMBL" id="CACRXK020000662">
    <property type="protein sequence ID" value="CAB3983830.1"/>
    <property type="molecule type" value="Genomic_DNA"/>
</dbReference>
<dbReference type="AlphaFoldDB" id="A0A7D9DFA6"/>
<proteinExistence type="predicted"/>